<dbReference type="GO" id="GO:0016779">
    <property type="term" value="F:nucleotidyltransferase activity"/>
    <property type="evidence" value="ECO:0007669"/>
    <property type="project" value="UniProtKB-ARBA"/>
</dbReference>
<evidence type="ECO:0000256" key="2">
    <source>
        <dbReference type="ARBA" id="ARBA00023315"/>
    </source>
</evidence>
<keyword evidence="2" id="KW-0012">Acyltransferase</keyword>
<dbReference type="NCBIfam" id="TIGR03991">
    <property type="entry name" value="alt_bact_glmU"/>
    <property type="match status" value="1"/>
</dbReference>
<dbReference type="RefSeq" id="WP_014679133.1">
    <property type="nucleotide sequence ID" value="NC_017770.1"/>
</dbReference>
<dbReference type="GO" id="GO:0016746">
    <property type="term" value="F:acyltransferase activity"/>
    <property type="evidence" value="ECO:0007669"/>
    <property type="project" value="UniProtKB-KW"/>
</dbReference>
<dbReference type="STRING" id="929556.Solca_0786"/>
<accession>H8KPK7</accession>
<dbReference type="Pfam" id="PF13562">
    <property type="entry name" value="NTP_transf_4"/>
    <property type="match status" value="1"/>
</dbReference>
<dbReference type="InterPro" id="IPR050065">
    <property type="entry name" value="GlmU-like"/>
</dbReference>
<name>H8KPK7_SOLCM</name>
<dbReference type="Proteomes" id="UP000007590">
    <property type="component" value="Chromosome"/>
</dbReference>
<organism evidence="3 4">
    <name type="scientific">Solitalea canadensis (strain ATCC 29591 / DSM 3403 / JCM 21819 / LMG 8368 / NBRC 15130 / NCIMB 12057 / USAM 9D)</name>
    <name type="common">Flexibacter canadensis</name>
    <dbReference type="NCBI Taxonomy" id="929556"/>
    <lineage>
        <taxon>Bacteria</taxon>
        <taxon>Pseudomonadati</taxon>
        <taxon>Bacteroidota</taxon>
        <taxon>Sphingobacteriia</taxon>
        <taxon>Sphingobacteriales</taxon>
        <taxon>Sphingobacteriaceae</taxon>
        <taxon>Solitalea</taxon>
    </lineage>
</organism>
<dbReference type="Gene3D" id="2.160.10.10">
    <property type="entry name" value="Hexapeptide repeat proteins"/>
    <property type="match status" value="1"/>
</dbReference>
<dbReference type="eggNOG" id="COG1207">
    <property type="taxonomic scope" value="Bacteria"/>
</dbReference>
<dbReference type="KEGG" id="scn:Solca_0786"/>
<dbReference type="PANTHER" id="PTHR43584:SF8">
    <property type="entry name" value="N-ACETYLMURAMATE ALPHA-1-PHOSPHATE URIDYLYLTRANSFERASE"/>
    <property type="match status" value="1"/>
</dbReference>
<evidence type="ECO:0000313" key="4">
    <source>
        <dbReference type="Proteomes" id="UP000007590"/>
    </source>
</evidence>
<dbReference type="AlphaFoldDB" id="H8KPK7"/>
<keyword evidence="4" id="KW-1185">Reference proteome</keyword>
<dbReference type="InterPro" id="IPR011004">
    <property type="entry name" value="Trimer_LpxA-like_sf"/>
</dbReference>
<dbReference type="PANTHER" id="PTHR43584">
    <property type="entry name" value="NUCLEOTIDYL TRANSFERASE"/>
    <property type="match status" value="1"/>
</dbReference>
<dbReference type="OrthoDB" id="9784832at2"/>
<protein>
    <submittedName>
        <fullName evidence="3">UDP-N-acetylglucosamine diphosphorylase/glucosamine-1-phosphate N-acetyltransferase</fullName>
    </submittedName>
</protein>
<keyword evidence="1 3" id="KW-0808">Transferase</keyword>
<dbReference type="SUPFAM" id="SSF51161">
    <property type="entry name" value="Trimeric LpxA-like enzymes"/>
    <property type="match status" value="1"/>
</dbReference>
<reference evidence="3" key="1">
    <citation type="submission" date="2012-02" db="EMBL/GenBank/DDBJ databases">
        <title>The complete genome of Solitalea canadensis DSM 3403.</title>
        <authorList>
            <consortium name="US DOE Joint Genome Institute (JGI-PGF)"/>
            <person name="Lucas S."/>
            <person name="Copeland A."/>
            <person name="Lapidus A."/>
            <person name="Glavina del Rio T."/>
            <person name="Dalin E."/>
            <person name="Tice H."/>
            <person name="Bruce D."/>
            <person name="Goodwin L."/>
            <person name="Pitluck S."/>
            <person name="Peters L."/>
            <person name="Ovchinnikova G."/>
            <person name="Lu M."/>
            <person name="Kyrpides N."/>
            <person name="Mavromatis K."/>
            <person name="Ivanova N."/>
            <person name="Brettin T."/>
            <person name="Detter J.C."/>
            <person name="Han C."/>
            <person name="Larimer F."/>
            <person name="Land M."/>
            <person name="Hauser L."/>
            <person name="Markowitz V."/>
            <person name="Cheng J.-F."/>
            <person name="Hugenholtz P."/>
            <person name="Woyke T."/>
            <person name="Wu D."/>
            <person name="Spring S."/>
            <person name="Schroeder M."/>
            <person name="Kopitz M."/>
            <person name="Brambilla E."/>
            <person name="Klenk H.-P."/>
            <person name="Eisen J.A."/>
        </authorList>
    </citation>
    <scope>NUCLEOTIDE SEQUENCE</scope>
    <source>
        <strain evidence="3">DSM 3403</strain>
    </source>
</reference>
<dbReference type="InterPro" id="IPR023917">
    <property type="entry name" value="Bifunctiontional_GlmU_bac-type"/>
</dbReference>
<dbReference type="EMBL" id="CP003349">
    <property type="protein sequence ID" value="AFD05905.1"/>
    <property type="molecule type" value="Genomic_DNA"/>
</dbReference>
<dbReference type="HOGENOM" id="CLU_055419_0_0_10"/>
<proteinExistence type="predicted"/>
<sequence length="391" mass="43453">MRNYILFDDDTHHRLRPLTFTRPVSEIRLGILTIRQKWELYLKTTVSYKTEVHLQEKYPIVLSSENVFINASFLPDEAITEQINKLKPNEAIKAGGKLIAVCLAETSSDFNHTLYLNSAAEIQLTSLSINYPEHIFLFNKQALIDDFTLITKGRISAAVPEGTRVLGDSLFIEEGANVNLATINTQTGPVYIGKNAEIMEGALIRGPFAACDGAVVKMGAKIYGATTLGPNSVVGGEVKNCVIIGNSNKGHEGYLGDSVIGEWCNLGADTNNSNLKNNFGSVKVWNYADADFRDTQLQKYGVIMGDHSKTSINTMLNTGSVIGVGCSIATTGFPPKFVPDFTWHQNEVYSVFQLEKFWKTALEMMKTKKTEFNDEEKRILEYVYSISRKGY</sequence>
<evidence type="ECO:0000256" key="1">
    <source>
        <dbReference type="ARBA" id="ARBA00022679"/>
    </source>
</evidence>
<evidence type="ECO:0000313" key="3">
    <source>
        <dbReference type="EMBL" id="AFD05905.1"/>
    </source>
</evidence>
<gene>
    <name evidence="3" type="ordered locus">Solca_0786</name>
</gene>